<protein>
    <submittedName>
        <fullName evidence="1">Uncharacterized protein</fullName>
    </submittedName>
</protein>
<evidence type="ECO:0000313" key="2">
    <source>
        <dbReference type="Proteomes" id="UP000248917"/>
    </source>
</evidence>
<gene>
    <name evidence="1" type="ORF">CLV31_1246</name>
</gene>
<accession>A0A326RK39</accession>
<evidence type="ECO:0000313" key="1">
    <source>
        <dbReference type="EMBL" id="PZV76681.1"/>
    </source>
</evidence>
<proteinExistence type="predicted"/>
<organism evidence="1 2">
    <name type="scientific">Algoriphagus aquaeductus</name>
    <dbReference type="NCBI Taxonomy" id="475299"/>
    <lineage>
        <taxon>Bacteria</taxon>
        <taxon>Pseudomonadati</taxon>
        <taxon>Bacteroidota</taxon>
        <taxon>Cytophagia</taxon>
        <taxon>Cytophagales</taxon>
        <taxon>Cyclobacteriaceae</taxon>
        <taxon>Algoriphagus</taxon>
    </lineage>
</organism>
<keyword evidence="2" id="KW-1185">Reference proteome</keyword>
<dbReference type="EMBL" id="QKTX01000024">
    <property type="protein sequence ID" value="PZV76681.1"/>
    <property type="molecule type" value="Genomic_DNA"/>
</dbReference>
<dbReference type="AlphaFoldDB" id="A0A326RK39"/>
<dbReference type="Proteomes" id="UP000248917">
    <property type="component" value="Unassembled WGS sequence"/>
</dbReference>
<sequence length="56" mass="6620">MKKIPLIFLSKSDEKSCLITLVKIRSESLRKNTHYWVFFVSQEVKFSTLLTLNETK</sequence>
<name>A0A326RK39_9BACT</name>
<comment type="caution">
    <text evidence="1">The sequence shown here is derived from an EMBL/GenBank/DDBJ whole genome shotgun (WGS) entry which is preliminary data.</text>
</comment>
<reference evidence="1 2" key="1">
    <citation type="submission" date="2018-06" db="EMBL/GenBank/DDBJ databases">
        <title>Genomic Encyclopedia of Archaeal and Bacterial Type Strains, Phase II (KMG-II): from individual species to whole genera.</title>
        <authorList>
            <person name="Goeker M."/>
        </authorList>
    </citation>
    <scope>NUCLEOTIDE SEQUENCE [LARGE SCALE GENOMIC DNA]</scope>
    <source>
        <strain evidence="1 2">T4</strain>
    </source>
</reference>